<feature type="region of interest" description="Disordered" evidence="1">
    <location>
        <begin position="1"/>
        <end position="32"/>
    </location>
</feature>
<comment type="caution">
    <text evidence="2">The sequence shown here is derived from an EMBL/GenBank/DDBJ whole genome shotgun (WGS) entry which is preliminary data.</text>
</comment>
<evidence type="ECO:0000313" key="2">
    <source>
        <dbReference type="EMBL" id="KAF5205162.1"/>
    </source>
</evidence>
<accession>A0A7J6X9S1</accession>
<proteinExistence type="predicted"/>
<dbReference type="EMBL" id="JABWDY010004460">
    <property type="protein sequence ID" value="KAF5205162.1"/>
    <property type="molecule type" value="Genomic_DNA"/>
</dbReference>
<dbReference type="Proteomes" id="UP000554482">
    <property type="component" value="Unassembled WGS sequence"/>
</dbReference>
<sequence length="112" mass="12860">MEEIDNNNTKGNANIEHTFDLSNPDQAGIMNDSPRLDIIGDGVEDAGRDDKHGLGQFHIDTLNRTYVLHSPTKKDDCGDKLIMLLKRKKFQVDREHIQSGFLPPQWKQRLEY</sequence>
<protein>
    <submittedName>
        <fullName evidence="2">Uncharacterized protein</fullName>
    </submittedName>
</protein>
<keyword evidence="3" id="KW-1185">Reference proteome</keyword>
<name>A0A7J6X9S1_THATH</name>
<evidence type="ECO:0000256" key="1">
    <source>
        <dbReference type="SAM" id="MobiDB-lite"/>
    </source>
</evidence>
<dbReference type="AlphaFoldDB" id="A0A7J6X9S1"/>
<organism evidence="2 3">
    <name type="scientific">Thalictrum thalictroides</name>
    <name type="common">Rue-anemone</name>
    <name type="synonym">Anemone thalictroides</name>
    <dbReference type="NCBI Taxonomy" id="46969"/>
    <lineage>
        <taxon>Eukaryota</taxon>
        <taxon>Viridiplantae</taxon>
        <taxon>Streptophyta</taxon>
        <taxon>Embryophyta</taxon>
        <taxon>Tracheophyta</taxon>
        <taxon>Spermatophyta</taxon>
        <taxon>Magnoliopsida</taxon>
        <taxon>Ranunculales</taxon>
        <taxon>Ranunculaceae</taxon>
        <taxon>Thalictroideae</taxon>
        <taxon>Thalictrum</taxon>
    </lineage>
</organism>
<feature type="compositionally biased region" description="Polar residues" evidence="1">
    <location>
        <begin position="1"/>
        <end position="12"/>
    </location>
</feature>
<gene>
    <name evidence="2" type="ORF">FRX31_005251</name>
</gene>
<reference evidence="2 3" key="1">
    <citation type="submission" date="2020-06" db="EMBL/GenBank/DDBJ databases">
        <title>Transcriptomic and genomic resources for Thalictrum thalictroides and T. hernandezii: Facilitating candidate gene discovery in an emerging model plant lineage.</title>
        <authorList>
            <person name="Arias T."/>
            <person name="Riano-Pachon D.M."/>
            <person name="Di Stilio V.S."/>
        </authorList>
    </citation>
    <scope>NUCLEOTIDE SEQUENCE [LARGE SCALE GENOMIC DNA]</scope>
    <source>
        <strain evidence="3">cv. WT478/WT964</strain>
        <tissue evidence="2">Leaves</tissue>
    </source>
</reference>
<evidence type="ECO:0000313" key="3">
    <source>
        <dbReference type="Proteomes" id="UP000554482"/>
    </source>
</evidence>